<protein>
    <recommendedName>
        <fullName evidence="2">C-type lectin domain-containing protein</fullName>
    </recommendedName>
</protein>
<dbReference type="Gene3D" id="3.10.100.10">
    <property type="entry name" value="Mannose-Binding Protein A, subunit A"/>
    <property type="match status" value="1"/>
</dbReference>
<keyword evidence="1" id="KW-1015">Disulfide bond</keyword>
<dbReference type="PANTHER" id="PTHR22801:SF63">
    <property type="entry name" value="C-TYPE LECTIN DOMAIN-CONTAINING PROTEIN"/>
    <property type="match status" value="1"/>
</dbReference>
<dbReference type="PROSITE" id="PS50041">
    <property type="entry name" value="C_TYPE_LECTIN_2"/>
    <property type="match status" value="1"/>
</dbReference>
<dbReference type="InterPro" id="IPR018378">
    <property type="entry name" value="C-type_lectin_CS"/>
</dbReference>
<accession>A0A2T7P4V7</accession>
<evidence type="ECO:0000259" key="2">
    <source>
        <dbReference type="PROSITE" id="PS50041"/>
    </source>
</evidence>
<name>A0A2T7P4V7_POMCA</name>
<organism evidence="3 4">
    <name type="scientific">Pomacea canaliculata</name>
    <name type="common">Golden apple snail</name>
    <dbReference type="NCBI Taxonomy" id="400727"/>
    <lineage>
        <taxon>Eukaryota</taxon>
        <taxon>Metazoa</taxon>
        <taxon>Spiralia</taxon>
        <taxon>Lophotrochozoa</taxon>
        <taxon>Mollusca</taxon>
        <taxon>Gastropoda</taxon>
        <taxon>Caenogastropoda</taxon>
        <taxon>Architaenioglossa</taxon>
        <taxon>Ampullarioidea</taxon>
        <taxon>Ampullariidae</taxon>
        <taxon>Pomacea</taxon>
    </lineage>
</organism>
<sequence length="492" mass="55541">MSDGEIRKDPSGLLLASTGFSEQFFTLKLPVNIAKSGNYCCQLDCGGPNYCCLDDRSPLRQCAQVDVQTGGNDKQEARYATPSNLTSLEQRVSEMDVILRELNVTSLLQRVSEVDVLVRELRSEKVGQDCGHSSAAAMAHLVHRQAKCDQLDSFIDRVDAAEMKFEKDFEGVDRIVKYMQDQLDSMNQTMTDLQKGVGHDYSLDNHQLTTNMSDQFEDYISRMDVIDKKFSSLDKTLNDHRLQCNEETMKIKTTLQNEVSRLKLIDDRILKLDDRMSNVDDWMSKSSDYQSQMTRNLTTIGQDVVAIKMAADHGVSATKSKVTSLEKDLYAYINRCNSSCLDFNALKGCPQEKGYRLFGKRCLKLYTLKKSFTEAKLHCEADGAHLVHLKSRDIDLPPFISLMAANGRQKSGSYYDGLWIGATDILTEGNFQWSDGTELSTDSDLWGNGEPNDKHDDEDCVHVLYWSFTVLNDANCSSEYDFVCQTDLHFAT</sequence>
<dbReference type="PROSITE" id="PS00615">
    <property type="entry name" value="C_TYPE_LECTIN_1"/>
    <property type="match status" value="1"/>
</dbReference>
<evidence type="ECO:0000256" key="1">
    <source>
        <dbReference type="ARBA" id="ARBA00023157"/>
    </source>
</evidence>
<dbReference type="InterPro" id="IPR001304">
    <property type="entry name" value="C-type_lectin-like"/>
</dbReference>
<evidence type="ECO:0000313" key="3">
    <source>
        <dbReference type="EMBL" id="PVD28451.1"/>
    </source>
</evidence>
<gene>
    <name evidence="3" type="ORF">C0Q70_11039</name>
</gene>
<dbReference type="Pfam" id="PF00059">
    <property type="entry name" value="Lectin_C"/>
    <property type="match status" value="1"/>
</dbReference>
<dbReference type="SMART" id="SM00034">
    <property type="entry name" value="CLECT"/>
    <property type="match status" value="1"/>
</dbReference>
<reference evidence="3 4" key="1">
    <citation type="submission" date="2018-04" db="EMBL/GenBank/DDBJ databases">
        <title>The genome of golden apple snail Pomacea canaliculata provides insight into stress tolerance and invasive adaptation.</title>
        <authorList>
            <person name="Liu C."/>
            <person name="Liu B."/>
            <person name="Ren Y."/>
            <person name="Zhang Y."/>
            <person name="Wang H."/>
            <person name="Li S."/>
            <person name="Jiang F."/>
            <person name="Yin L."/>
            <person name="Zhang G."/>
            <person name="Qian W."/>
            <person name="Fan W."/>
        </authorList>
    </citation>
    <scope>NUCLEOTIDE SEQUENCE [LARGE SCALE GENOMIC DNA]</scope>
    <source>
        <strain evidence="3">SZHN2017</strain>
        <tissue evidence="3">Muscle</tissue>
    </source>
</reference>
<evidence type="ECO:0000313" key="4">
    <source>
        <dbReference type="Proteomes" id="UP000245119"/>
    </source>
</evidence>
<dbReference type="InterPro" id="IPR016187">
    <property type="entry name" value="CTDL_fold"/>
</dbReference>
<dbReference type="EMBL" id="PZQS01000006">
    <property type="protein sequence ID" value="PVD28451.1"/>
    <property type="molecule type" value="Genomic_DNA"/>
</dbReference>
<keyword evidence="4" id="KW-1185">Reference proteome</keyword>
<dbReference type="InterPro" id="IPR050801">
    <property type="entry name" value="Ca-Dep_Lectins_ImmuneDev"/>
</dbReference>
<proteinExistence type="predicted"/>
<dbReference type="Proteomes" id="UP000245119">
    <property type="component" value="Linkage Group LG6"/>
</dbReference>
<dbReference type="SUPFAM" id="SSF56436">
    <property type="entry name" value="C-type lectin-like"/>
    <property type="match status" value="1"/>
</dbReference>
<dbReference type="InterPro" id="IPR016186">
    <property type="entry name" value="C-type_lectin-like/link_sf"/>
</dbReference>
<dbReference type="AlphaFoldDB" id="A0A2T7P4V7"/>
<dbReference type="OrthoDB" id="6162243at2759"/>
<feature type="domain" description="C-type lectin" evidence="2">
    <location>
        <begin position="358"/>
        <end position="485"/>
    </location>
</feature>
<comment type="caution">
    <text evidence="3">The sequence shown here is derived from an EMBL/GenBank/DDBJ whole genome shotgun (WGS) entry which is preliminary data.</text>
</comment>
<dbReference type="PANTHER" id="PTHR22801">
    <property type="entry name" value="LITHOSTATHINE"/>
    <property type="match status" value="1"/>
</dbReference>